<gene>
    <name evidence="2" type="ORF">NE237_021448</name>
</gene>
<keyword evidence="3" id="KW-1185">Reference proteome</keyword>
<proteinExistence type="predicted"/>
<name>A0A9Q0HB51_9MAGN</name>
<evidence type="ECO:0000313" key="2">
    <source>
        <dbReference type="EMBL" id="KAJ4961538.1"/>
    </source>
</evidence>
<dbReference type="AlphaFoldDB" id="A0A9Q0HB51"/>
<comment type="caution">
    <text evidence="2">The sequence shown here is derived from an EMBL/GenBank/DDBJ whole genome shotgun (WGS) entry which is preliminary data.</text>
</comment>
<protein>
    <submittedName>
        <fullName evidence="2">Uncharacterized protein</fullName>
    </submittedName>
</protein>
<feature type="compositionally biased region" description="Basic and acidic residues" evidence="1">
    <location>
        <begin position="102"/>
        <end position="112"/>
    </location>
</feature>
<sequence>MTASVVPRQSMVMFDLSRGWVPVGGVAMPLAGGGLGLQQVGHGDVYSVQEQNLQSGMVSAVSDIPQASATGVRRVTFATSATGNSAVGDVSRGSLPSNMELPEVREPATKNDNRVSSIDIGKFLGFPDQDPMPISSGINATPGETSVKQFFRVVRVVKSEILN</sequence>
<feature type="region of interest" description="Disordered" evidence="1">
    <location>
        <begin position="83"/>
        <end position="112"/>
    </location>
</feature>
<dbReference type="EMBL" id="JAMYWD010000009">
    <property type="protein sequence ID" value="KAJ4961538.1"/>
    <property type="molecule type" value="Genomic_DNA"/>
</dbReference>
<organism evidence="2 3">
    <name type="scientific">Protea cynaroides</name>
    <dbReference type="NCBI Taxonomy" id="273540"/>
    <lineage>
        <taxon>Eukaryota</taxon>
        <taxon>Viridiplantae</taxon>
        <taxon>Streptophyta</taxon>
        <taxon>Embryophyta</taxon>
        <taxon>Tracheophyta</taxon>
        <taxon>Spermatophyta</taxon>
        <taxon>Magnoliopsida</taxon>
        <taxon>Proteales</taxon>
        <taxon>Proteaceae</taxon>
        <taxon>Protea</taxon>
    </lineage>
</organism>
<evidence type="ECO:0000256" key="1">
    <source>
        <dbReference type="SAM" id="MobiDB-lite"/>
    </source>
</evidence>
<evidence type="ECO:0000313" key="3">
    <source>
        <dbReference type="Proteomes" id="UP001141806"/>
    </source>
</evidence>
<reference evidence="2" key="1">
    <citation type="journal article" date="2023" name="Plant J.">
        <title>The genome of the king protea, Protea cynaroides.</title>
        <authorList>
            <person name="Chang J."/>
            <person name="Duong T.A."/>
            <person name="Schoeman C."/>
            <person name="Ma X."/>
            <person name="Roodt D."/>
            <person name="Barker N."/>
            <person name="Li Z."/>
            <person name="Van de Peer Y."/>
            <person name="Mizrachi E."/>
        </authorList>
    </citation>
    <scope>NUCLEOTIDE SEQUENCE</scope>
    <source>
        <tissue evidence="2">Young leaves</tissue>
    </source>
</reference>
<dbReference type="Proteomes" id="UP001141806">
    <property type="component" value="Unassembled WGS sequence"/>
</dbReference>
<accession>A0A9Q0HB51</accession>